<keyword evidence="1" id="KW-1133">Transmembrane helix</keyword>
<feature type="transmembrane region" description="Helical" evidence="1">
    <location>
        <begin position="67"/>
        <end position="90"/>
    </location>
</feature>
<evidence type="ECO:0000256" key="1">
    <source>
        <dbReference type="SAM" id="Phobius"/>
    </source>
</evidence>
<sequence>MVSTNAAGTSDAITSSKTNAAVRQRRRIIKAGDESVVPPPLLLSSSLPTKKRRRKEFNNLISPRHKAVIVGSSVLGIVLVSCTLMFIILLGRIDDNGSNLATESFKDGSNLRKNAILQEEITTDASSKSSTKSSSANDLEHVEIYEALFQRSSKTVPEYHRGRYELSSTYSTSVMKQGCNLTVVLMDPRLPILPAGDPTWFSLESIAAYASTACVLLQTSYCIIQDSEDDDSSNITEESAQERVVEIIYEHSLPLFRRMIEQGQVRVVYLDHEKYKMKSCSNFYNPSLALMNPNYWIDEFLPKVDSDLILMIQGDSFLCHHLDPEKWRDVAFVGGVWPRVHVHPEIKMCGYMPAKWRSWTHKQRMWESQQQGSLERINMQNKPPVNRPTKLQNMTFPPICTGGRAPVGNGGLSLRSRKWMVEAITNCPHTLYSGMNTSDMINLACLVHNAENEDVYFSIVLAGLQAPLPMAFEAALFSAEMLFSAEVTSFYGELSMEDKERYVQQRWGEDGVSLYKHMQGNDYTVPIGMHKPWWYHSDEVLQKEEMLQHCKFLKYMYQPKDSSYFVNV</sequence>
<dbReference type="Pfam" id="PF18922">
    <property type="entry name" value="DUF5672"/>
    <property type="match status" value="1"/>
</dbReference>
<keyword evidence="1" id="KW-0812">Transmembrane</keyword>
<accession>A0A7S4RJY2</accession>
<proteinExistence type="predicted"/>
<gene>
    <name evidence="3" type="ORF">DBRI00130_LOCUS19125</name>
</gene>
<dbReference type="AlphaFoldDB" id="A0A7S4RJY2"/>
<dbReference type="EMBL" id="HBNS01024241">
    <property type="protein sequence ID" value="CAE4615250.1"/>
    <property type="molecule type" value="Transcribed_RNA"/>
</dbReference>
<evidence type="ECO:0000259" key="2">
    <source>
        <dbReference type="Pfam" id="PF18922"/>
    </source>
</evidence>
<feature type="domain" description="DUF5672" evidence="2">
    <location>
        <begin position="305"/>
        <end position="487"/>
    </location>
</feature>
<protein>
    <recommendedName>
        <fullName evidence="2">DUF5672 domain-containing protein</fullName>
    </recommendedName>
</protein>
<dbReference type="InterPro" id="IPR043729">
    <property type="entry name" value="DUF5672"/>
</dbReference>
<keyword evidence="1" id="KW-0472">Membrane</keyword>
<evidence type="ECO:0000313" key="3">
    <source>
        <dbReference type="EMBL" id="CAE4615250.1"/>
    </source>
</evidence>
<name>A0A7S4RJY2_9STRA</name>
<reference evidence="3" key="1">
    <citation type="submission" date="2021-01" db="EMBL/GenBank/DDBJ databases">
        <authorList>
            <person name="Corre E."/>
            <person name="Pelletier E."/>
            <person name="Niang G."/>
            <person name="Scheremetjew M."/>
            <person name="Finn R."/>
            <person name="Kale V."/>
            <person name="Holt S."/>
            <person name="Cochrane G."/>
            <person name="Meng A."/>
            <person name="Brown T."/>
            <person name="Cohen L."/>
        </authorList>
    </citation>
    <scope>NUCLEOTIDE SEQUENCE</scope>
    <source>
        <strain evidence="3">GSO104</strain>
    </source>
</reference>
<organism evidence="3">
    <name type="scientific">Ditylum brightwellii</name>
    <dbReference type="NCBI Taxonomy" id="49249"/>
    <lineage>
        <taxon>Eukaryota</taxon>
        <taxon>Sar</taxon>
        <taxon>Stramenopiles</taxon>
        <taxon>Ochrophyta</taxon>
        <taxon>Bacillariophyta</taxon>
        <taxon>Mediophyceae</taxon>
        <taxon>Lithodesmiophycidae</taxon>
        <taxon>Lithodesmiales</taxon>
        <taxon>Lithodesmiaceae</taxon>
        <taxon>Ditylum</taxon>
    </lineage>
</organism>